<dbReference type="InterPro" id="IPR011089">
    <property type="entry name" value="GmrSD_C"/>
</dbReference>
<dbReference type="Pfam" id="PF07510">
    <property type="entry name" value="GmrSD_C"/>
    <property type="match status" value="1"/>
</dbReference>
<name>A0A1G7TRG3_9PSEU</name>
<evidence type="ECO:0000313" key="3">
    <source>
        <dbReference type="EMBL" id="SDG37150.1"/>
    </source>
</evidence>
<gene>
    <name evidence="3" type="ORF">SAMN05216553_107393</name>
</gene>
<proteinExistence type="predicted"/>
<dbReference type="STRING" id="200378.SAMN05216553_107393"/>
<evidence type="ECO:0000259" key="1">
    <source>
        <dbReference type="Pfam" id="PF03235"/>
    </source>
</evidence>
<evidence type="ECO:0000313" key="4">
    <source>
        <dbReference type="Proteomes" id="UP000199623"/>
    </source>
</evidence>
<sequence>MHKLEAHEVPLHKVFGSDYDFRIPDYQRPYAWETEQALQLLDDLSEAVGRGDGEPYFLGSMVLVKKDGDADAEVIDGQQRLTTLTLLLAIVRDLAPQGGIRDSLRKMITEQGDELLGLEEKPRLALRKLDQPFFHSYVQEEGRVEQLVGLSDDALKTDAQRAIRDNAKALRDALLKQDEERRRELVKMISAKTFLVIVSTPSLTSAHRIFSVMNARGLDLSPADIFKSKVIGQLDHVYAARWEEAEVVLGRRDFADLFLYLRMIFAKRRAEQDLLTEFPKQVLDQYAGREAEFVDDVLVPYAEAYEQIRDFGYTATTKAEKVNSWFRRLAQIDNSDWLPPALWAVRHHGDDPEWLDGFFRKLERLAASMFIRRIYTTPRVGRYANLLRDLASGNGLESASFELDADERAETLRQLDGAVYLVQKTRKYVLLRLDEMLAQSAGVVYDFPIITVEHVLPQRPRDGSVWLADFTEEDRLTWTHRLANLVLLTRAKNSEAQNFDFAEKKAKYFLSRTGVAAFGLTSQVLAQAEWTPALLETRQKELVRTLAEGWDL</sequence>
<accession>A0A1G7TRG3</accession>
<dbReference type="PANTHER" id="PTHR35149:SF2">
    <property type="entry name" value="DUF262 DOMAIN-CONTAINING PROTEIN"/>
    <property type="match status" value="1"/>
</dbReference>
<dbReference type="RefSeq" id="WP_090051105.1">
    <property type="nucleotide sequence ID" value="NZ_FNCC01000007.1"/>
</dbReference>
<dbReference type="Proteomes" id="UP000199623">
    <property type="component" value="Unassembled WGS sequence"/>
</dbReference>
<protein>
    <recommendedName>
        <fullName evidence="5">DUF262 domain-containing protein</fullName>
    </recommendedName>
</protein>
<keyword evidence="4" id="KW-1185">Reference proteome</keyword>
<dbReference type="AlphaFoldDB" id="A0A1G7TRG3"/>
<dbReference type="PANTHER" id="PTHR35149">
    <property type="entry name" value="SLL5132 PROTEIN"/>
    <property type="match status" value="1"/>
</dbReference>
<dbReference type="Pfam" id="PF03235">
    <property type="entry name" value="GmrSD_N"/>
    <property type="match status" value="1"/>
</dbReference>
<feature type="domain" description="GmrSD restriction endonucleases C-terminal" evidence="2">
    <location>
        <begin position="420"/>
        <end position="544"/>
    </location>
</feature>
<reference evidence="4" key="1">
    <citation type="submission" date="2016-10" db="EMBL/GenBank/DDBJ databases">
        <authorList>
            <person name="Varghese N."/>
            <person name="Submissions S."/>
        </authorList>
    </citation>
    <scope>NUCLEOTIDE SEQUENCE [LARGE SCALE GENOMIC DNA]</scope>
    <source>
        <strain evidence="4">CGMCC 4.3506</strain>
    </source>
</reference>
<dbReference type="EMBL" id="FNCC01000007">
    <property type="protein sequence ID" value="SDG37150.1"/>
    <property type="molecule type" value="Genomic_DNA"/>
</dbReference>
<evidence type="ECO:0008006" key="5">
    <source>
        <dbReference type="Google" id="ProtNLM"/>
    </source>
</evidence>
<organism evidence="3 4">
    <name type="scientific">Lentzea fradiae</name>
    <dbReference type="NCBI Taxonomy" id="200378"/>
    <lineage>
        <taxon>Bacteria</taxon>
        <taxon>Bacillati</taxon>
        <taxon>Actinomycetota</taxon>
        <taxon>Actinomycetes</taxon>
        <taxon>Pseudonocardiales</taxon>
        <taxon>Pseudonocardiaceae</taxon>
        <taxon>Lentzea</taxon>
    </lineage>
</organism>
<dbReference type="OrthoDB" id="9798761at2"/>
<dbReference type="InterPro" id="IPR004919">
    <property type="entry name" value="GmrSD_N"/>
</dbReference>
<feature type="domain" description="GmrSD restriction endonucleases N-terminal" evidence="1">
    <location>
        <begin position="13"/>
        <end position="230"/>
    </location>
</feature>
<evidence type="ECO:0000259" key="2">
    <source>
        <dbReference type="Pfam" id="PF07510"/>
    </source>
</evidence>